<gene>
    <name evidence="2" type="ORF">Rleg4DRAFT_1536</name>
</gene>
<reference evidence="2 3" key="1">
    <citation type="submission" date="2012-02" db="EMBL/GenBank/DDBJ databases">
        <title>Improved High-Quality Draft Sequence of Rhizobium leguminosarum bv. trifolii WSM2297.</title>
        <authorList>
            <consortium name="US DOE Joint Genome Institute"/>
            <person name="Lucas S."/>
            <person name="Han J."/>
            <person name="Lapidus A."/>
            <person name="Cheng J.-F."/>
            <person name="Goodwin L."/>
            <person name="Pitluck S."/>
            <person name="Peters L."/>
            <person name="Ovchinnikova G."/>
            <person name="Zhang X."/>
            <person name="Detter J.C."/>
            <person name="Han C."/>
            <person name="Tapia R."/>
            <person name="Land M."/>
            <person name="Hauser L."/>
            <person name="Kyrpides N."/>
            <person name="Ivanova N."/>
            <person name="Pagani I."/>
            <person name="Brau L."/>
            <person name="Yates R."/>
            <person name="O'Hara G."/>
            <person name="Rui T."/>
            <person name="Howieson J."/>
            <person name="Reeve W."/>
            <person name="Woyke T."/>
        </authorList>
    </citation>
    <scope>NUCLEOTIDE SEQUENCE [LARGE SCALE GENOMIC DNA]</scope>
    <source>
        <strain evidence="2 3">WSM2297</strain>
    </source>
</reference>
<dbReference type="RefSeq" id="WP_003580279.1">
    <property type="nucleotide sequence ID" value="NZ_JH719395.1"/>
</dbReference>
<dbReference type="Gene3D" id="3.20.20.190">
    <property type="entry name" value="Phosphatidylinositol (PI) phosphodiesterase"/>
    <property type="match status" value="1"/>
</dbReference>
<dbReference type="InterPro" id="IPR030395">
    <property type="entry name" value="GP_PDE_dom"/>
</dbReference>
<dbReference type="PANTHER" id="PTHR43805">
    <property type="entry name" value="GLYCEROPHOSPHORYL DIESTER PHOSPHODIESTERASE"/>
    <property type="match status" value="1"/>
</dbReference>
<feature type="domain" description="GP-PDE" evidence="1">
    <location>
        <begin position="51"/>
        <end position="190"/>
    </location>
</feature>
<accession>J0CK86</accession>
<evidence type="ECO:0000259" key="1">
    <source>
        <dbReference type="PROSITE" id="PS51704"/>
    </source>
</evidence>
<dbReference type="GO" id="GO:0008081">
    <property type="term" value="F:phosphoric diester hydrolase activity"/>
    <property type="evidence" value="ECO:0007669"/>
    <property type="project" value="InterPro"/>
</dbReference>
<dbReference type="OrthoDB" id="9795622at2"/>
<dbReference type="GO" id="GO:0006629">
    <property type="term" value="P:lipid metabolic process"/>
    <property type="evidence" value="ECO:0007669"/>
    <property type="project" value="InterPro"/>
</dbReference>
<evidence type="ECO:0000313" key="2">
    <source>
        <dbReference type="EMBL" id="EJC79930.1"/>
    </source>
</evidence>
<name>J0CK86_RHILT</name>
<evidence type="ECO:0000313" key="3">
    <source>
        <dbReference type="Proteomes" id="UP000005732"/>
    </source>
</evidence>
<dbReference type="SUPFAM" id="SSF51695">
    <property type="entry name" value="PLC-like phosphodiesterases"/>
    <property type="match status" value="1"/>
</dbReference>
<proteinExistence type="predicted"/>
<sequence length="190" mass="20917">MGRRLFYCGGAIALAAAGIYLNNTSLLAEHRPGKPVLLAHRGIAQRFDETDLKNDTCTAARMLPPKHDYLENTIRSMQAGFAAGADIVEIDVHPTTDGAFAVFHDWTLPDACKQAMMLVPINIAPWLWGWPDRFLNRMQDAGTEVFVLGPYRGSDFSTGIDDRALLARLPANYAAGLWTNEIETIGKSLK</sequence>
<dbReference type="Pfam" id="PF03009">
    <property type="entry name" value="GDPD"/>
    <property type="match status" value="1"/>
</dbReference>
<dbReference type="InterPro" id="IPR017946">
    <property type="entry name" value="PLC-like_Pdiesterase_TIM-brl"/>
</dbReference>
<organism evidence="2 3">
    <name type="scientific">Rhizobium leguminosarum bv. trifolii WSM2297</name>
    <dbReference type="NCBI Taxonomy" id="754762"/>
    <lineage>
        <taxon>Bacteria</taxon>
        <taxon>Pseudomonadati</taxon>
        <taxon>Pseudomonadota</taxon>
        <taxon>Alphaproteobacteria</taxon>
        <taxon>Hyphomicrobiales</taxon>
        <taxon>Rhizobiaceae</taxon>
        <taxon>Rhizobium/Agrobacterium group</taxon>
        <taxon>Rhizobium</taxon>
    </lineage>
</organism>
<dbReference type="HOGENOM" id="CLU_1426957_0_0_5"/>
<dbReference type="PANTHER" id="PTHR43805:SF1">
    <property type="entry name" value="GP-PDE DOMAIN-CONTAINING PROTEIN"/>
    <property type="match status" value="1"/>
</dbReference>
<dbReference type="PROSITE" id="PS51704">
    <property type="entry name" value="GP_PDE"/>
    <property type="match status" value="1"/>
</dbReference>
<dbReference type="EMBL" id="JH719395">
    <property type="protein sequence ID" value="EJC79930.1"/>
    <property type="molecule type" value="Genomic_DNA"/>
</dbReference>
<dbReference type="Proteomes" id="UP000005732">
    <property type="component" value="Unassembled WGS sequence"/>
</dbReference>
<dbReference type="AlphaFoldDB" id="J0CK86"/>
<protein>
    <submittedName>
        <fullName evidence="2">Glycerophosphoryl diester phosphodiesterase</fullName>
    </submittedName>
</protein>